<keyword evidence="8" id="KW-1185">Reference proteome</keyword>
<gene>
    <name evidence="7" type="ORF">F5878DRAFT_535845</name>
</gene>
<evidence type="ECO:0000313" key="8">
    <source>
        <dbReference type="Proteomes" id="UP001163846"/>
    </source>
</evidence>
<dbReference type="GO" id="GO:0071949">
    <property type="term" value="F:FAD binding"/>
    <property type="evidence" value="ECO:0007669"/>
    <property type="project" value="InterPro"/>
</dbReference>
<dbReference type="PANTHER" id="PTHR13789:SF309">
    <property type="entry name" value="PUTATIVE (AFU_ORTHOLOGUE AFUA_6G14510)-RELATED"/>
    <property type="match status" value="1"/>
</dbReference>
<dbReference type="SUPFAM" id="SSF51905">
    <property type="entry name" value="FAD/NAD(P)-binding domain"/>
    <property type="match status" value="1"/>
</dbReference>
<proteinExistence type="inferred from homology"/>
<dbReference type="InterPro" id="IPR036188">
    <property type="entry name" value="FAD/NAD-bd_sf"/>
</dbReference>
<comment type="similarity">
    <text evidence="1">Belongs to the paxM FAD-dependent monooxygenase family.</text>
</comment>
<evidence type="ECO:0000256" key="4">
    <source>
        <dbReference type="ARBA" id="ARBA00023002"/>
    </source>
</evidence>
<evidence type="ECO:0000259" key="6">
    <source>
        <dbReference type="Pfam" id="PF01494"/>
    </source>
</evidence>
<protein>
    <recommendedName>
        <fullName evidence="6">FAD-binding domain-containing protein</fullName>
    </recommendedName>
</protein>
<evidence type="ECO:0000256" key="2">
    <source>
        <dbReference type="ARBA" id="ARBA00022630"/>
    </source>
</evidence>
<evidence type="ECO:0000256" key="5">
    <source>
        <dbReference type="ARBA" id="ARBA00023033"/>
    </source>
</evidence>
<keyword evidence="4" id="KW-0560">Oxidoreductase</keyword>
<dbReference type="AlphaFoldDB" id="A0AA38PAF8"/>
<keyword evidence="2" id="KW-0285">Flavoprotein</keyword>
<name>A0AA38PAF8_9AGAR</name>
<evidence type="ECO:0000313" key="7">
    <source>
        <dbReference type="EMBL" id="KAJ3839299.1"/>
    </source>
</evidence>
<evidence type="ECO:0000256" key="3">
    <source>
        <dbReference type="ARBA" id="ARBA00022827"/>
    </source>
</evidence>
<organism evidence="7 8">
    <name type="scientific">Lentinula raphanica</name>
    <dbReference type="NCBI Taxonomy" id="153919"/>
    <lineage>
        <taxon>Eukaryota</taxon>
        <taxon>Fungi</taxon>
        <taxon>Dikarya</taxon>
        <taxon>Basidiomycota</taxon>
        <taxon>Agaricomycotina</taxon>
        <taxon>Agaricomycetes</taxon>
        <taxon>Agaricomycetidae</taxon>
        <taxon>Agaricales</taxon>
        <taxon>Marasmiineae</taxon>
        <taxon>Omphalotaceae</taxon>
        <taxon>Lentinula</taxon>
    </lineage>
</organism>
<keyword evidence="3" id="KW-0274">FAD</keyword>
<dbReference type="InterPro" id="IPR050493">
    <property type="entry name" value="FAD-dep_Monooxygenase_BioMet"/>
</dbReference>
<dbReference type="Pfam" id="PF01494">
    <property type="entry name" value="FAD_binding_3"/>
    <property type="match status" value="1"/>
</dbReference>
<dbReference type="GO" id="GO:0004497">
    <property type="term" value="F:monooxygenase activity"/>
    <property type="evidence" value="ECO:0007669"/>
    <property type="project" value="UniProtKB-KW"/>
</dbReference>
<keyword evidence="5" id="KW-0503">Monooxygenase</keyword>
<evidence type="ECO:0000256" key="1">
    <source>
        <dbReference type="ARBA" id="ARBA00007992"/>
    </source>
</evidence>
<dbReference type="EMBL" id="MU806136">
    <property type="protein sequence ID" value="KAJ3839299.1"/>
    <property type="molecule type" value="Genomic_DNA"/>
</dbReference>
<dbReference type="Proteomes" id="UP001163846">
    <property type="component" value="Unassembled WGS sequence"/>
</dbReference>
<sequence>MTSAEKSATKVIIVGCGVAGPVLAWFLKSKGYQPVVYERIARDSDGGLSLMLQANGIRVLALIPGLLEELPGVVEDNMAFYSTVPGHEEMLGEYTFESSLKTASVPLKDLLINSLGMGIRRHDFLPLLAETAIKAGVEIHYERKVVDVQQSANSAEVEFEDGTTDTASFVVGCDGIHSNTRISLFGKEKASYTGLTQLGGFSPSPKSWKHKNTMANFFGEESHMISYQVGPDLNSWAITRRETEHKETWRAVDDSMLQELKQDPVAEWGHGAGELVQTAYKMTKYGLYDRPELKTWFKGRVVLLGDAAHPTSPHLGQGANQAFEDVYHLVRVLIKYNPSAGDPSTETLKNAFEEYENIRITRTSALVKQARQTGDELRVVSGLEACLARNEGVRAAWADPENGPGLRGLAKARTGPFEGESEI</sequence>
<reference evidence="7" key="1">
    <citation type="submission" date="2022-08" db="EMBL/GenBank/DDBJ databases">
        <authorList>
            <consortium name="DOE Joint Genome Institute"/>
            <person name="Min B."/>
            <person name="Riley R."/>
            <person name="Sierra-Patev S."/>
            <person name="Naranjo-Ortiz M."/>
            <person name="Looney B."/>
            <person name="Konkel Z."/>
            <person name="Slot J.C."/>
            <person name="Sakamoto Y."/>
            <person name="Steenwyk J.L."/>
            <person name="Rokas A."/>
            <person name="Carro J."/>
            <person name="Camarero S."/>
            <person name="Ferreira P."/>
            <person name="Molpeceres G."/>
            <person name="Ruiz-Duenas F.J."/>
            <person name="Serrano A."/>
            <person name="Henrissat B."/>
            <person name="Drula E."/>
            <person name="Hughes K.W."/>
            <person name="Mata J.L."/>
            <person name="Ishikawa N.K."/>
            <person name="Vargas-Isla R."/>
            <person name="Ushijima S."/>
            <person name="Smith C.A."/>
            <person name="Ahrendt S."/>
            <person name="Andreopoulos W."/>
            <person name="He G."/>
            <person name="Labutti K."/>
            <person name="Lipzen A."/>
            <person name="Ng V."/>
            <person name="Sandor L."/>
            <person name="Barry K."/>
            <person name="Martinez A.T."/>
            <person name="Xiao Y."/>
            <person name="Gibbons J.G."/>
            <person name="Terashima K."/>
            <person name="Hibbett D.S."/>
            <person name="Grigoriev I.V."/>
        </authorList>
    </citation>
    <scope>NUCLEOTIDE SEQUENCE</scope>
    <source>
        <strain evidence="7">TFB9207</strain>
    </source>
</reference>
<dbReference type="PANTHER" id="PTHR13789">
    <property type="entry name" value="MONOOXYGENASE"/>
    <property type="match status" value="1"/>
</dbReference>
<dbReference type="Gene3D" id="3.50.50.60">
    <property type="entry name" value="FAD/NAD(P)-binding domain"/>
    <property type="match status" value="1"/>
</dbReference>
<accession>A0AA38PAF8</accession>
<dbReference type="PRINTS" id="PR00420">
    <property type="entry name" value="RNGMNOXGNASE"/>
</dbReference>
<comment type="caution">
    <text evidence="7">The sequence shown here is derived from an EMBL/GenBank/DDBJ whole genome shotgun (WGS) entry which is preliminary data.</text>
</comment>
<dbReference type="InterPro" id="IPR002938">
    <property type="entry name" value="FAD-bd"/>
</dbReference>
<feature type="domain" description="FAD-binding" evidence="6">
    <location>
        <begin position="9"/>
        <end position="337"/>
    </location>
</feature>